<dbReference type="InterPro" id="IPR029021">
    <property type="entry name" value="Prot-tyrosine_phosphatase-like"/>
</dbReference>
<keyword evidence="5" id="KW-1185">Reference proteome</keyword>
<dbReference type="Proteomes" id="UP000261540">
    <property type="component" value="Unplaced"/>
</dbReference>
<comment type="similarity">
    <text evidence="1">Belongs to the protein-tyrosine phosphatase family. Non-receptor class myotubularin subfamily.</text>
</comment>
<dbReference type="SUPFAM" id="SSF50729">
    <property type="entry name" value="PH domain-like"/>
    <property type="match status" value="1"/>
</dbReference>
<evidence type="ECO:0000259" key="3">
    <source>
        <dbReference type="PROSITE" id="PS51339"/>
    </source>
</evidence>
<dbReference type="Ensembl" id="ENSPKIT00000020184.1">
    <property type="protein sequence ID" value="ENSPKIP00000039185.1"/>
    <property type="gene ID" value="ENSPKIG00000016642.1"/>
</dbReference>
<proteinExistence type="inferred from homology"/>
<accession>A0A3B3T946</accession>
<dbReference type="GO" id="GO:0016020">
    <property type="term" value="C:membrane"/>
    <property type="evidence" value="ECO:0007669"/>
    <property type="project" value="TreeGrafter"/>
</dbReference>
<dbReference type="InterPro" id="IPR010569">
    <property type="entry name" value="Myotubularin-like_Pase_dom"/>
</dbReference>
<dbReference type="Pfam" id="PF12578">
    <property type="entry name" value="3-PAP"/>
    <property type="match status" value="1"/>
</dbReference>
<name>A0A3B3T946_9TELE</name>
<dbReference type="RefSeq" id="XP_023673056.1">
    <property type="nucleotide sequence ID" value="XM_023817288.2"/>
</dbReference>
<reference evidence="4" key="1">
    <citation type="submission" date="2025-08" db="UniProtKB">
        <authorList>
            <consortium name="Ensembl"/>
        </authorList>
    </citation>
    <scope>IDENTIFICATION</scope>
</reference>
<feature type="domain" description="Myotubularin phosphatase" evidence="3">
    <location>
        <begin position="200"/>
        <end position="642"/>
    </location>
</feature>
<dbReference type="GO" id="GO:0005737">
    <property type="term" value="C:cytoplasm"/>
    <property type="evidence" value="ECO:0007669"/>
    <property type="project" value="TreeGrafter"/>
</dbReference>
<evidence type="ECO:0000313" key="4">
    <source>
        <dbReference type="Ensembl" id="ENSPKIP00000039185.1"/>
    </source>
</evidence>
<reference evidence="4" key="2">
    <citation type="submission" date="2025-09" db="UniProtKB">
        <authorList>
            <consortium name="Ensembl"/>
        </authorList>
    </citation>
    <scope>IDENTIFICATION</scope>
</reference>
<dbReference type="KEGG" id="pki:111846752"/>
<feature type="region of interest" description="Disordered" evidence="2">
    <location>
        <begin position="680"/>
        <end position="703"/>
    </location>
</feature>
<feature type="region of interest" description="Disordered" evidence="2">
    <location>
        <begin position="738"/>
        <end position="757"/>
    </location>
</feature>
<dbReference type="InterPro" id="IPR030564">
    <property type="entry name" value="Myotubularin"/>
</dbReference>
<evidence type="ECO:0000256" key="2">
    <source>
        <dbReference type="SAM" id="MobiDB-lite"/>
    </source>
</evidence>
<dbReference type="STRING" id="1676925.ENSPKIP00000039185"/>
<protein>
    <submittedName>
        <fullName evidence="4">Myotubularin related protein 10</fullName>
    </submittedName>
</protein>
<organism evidence="4 5">
    <name type="scientific">Paramormyrops kingsleyae</name>
    <dbReference type="NCBI Taxonomy" id="1676925"/>
    <lineage>
        <taxon>Eukaryota</taxon>
        <taxon>Metazoa</taxon>
        <taxon>Chordata</taxon>
        <taxon>Craniata</taxon>
        <taxon>Vertebrata</taxon>
        <taxon>Euteleostomi</taxon>
        <taxon>Actinopterygii</taxon>
        <taxon>Neopterygii</taxon>
        <taxon>Teleostei</taxon>
        <taxon>Osteoglossocephala</taxon>
        <taxon>Osteoglossomorpha</taxon>
        <taxon>Osteoglossiformes</taxon>
        <taxon>Mormyridae</taxon>
        <taxon>Paramormyrops</taxon>
    </lineage>
</organism>
<dbReference type="PANTHER" id="PTHR10807:SF39">
    <property type="entry name" value="MYOTUBULARIN-RELATED PROTEIN 10"/>
    <property type="match status" value="1"/>
</dbReference>
<dbReference type="Pfam" id="PF06602">
    <property type="entry name" value="Myotub-related"/>
    <property type="match status" value="2"/>
</dbReference>
<dbReference type="GeneTree" id="ENSGT00940000156900"/>
<dbReference type="PROSITE" id="PS51339">
    <property type="entry name" value="PPASE_MYOTUBULARIN"/>
    <property type="match status" value="1"/>
</dbReference>
<sequence length="757" mass="85425">MFSIKPLKPTLKSCVPPLQPDMKKAPQLTIRKLEAKLLPGEIVVSEVNFVRKCMGTGCSQDDLWGKLICTNFKVSFVSHEVLDRQVFQYRNRLLGDHDVPLACVEQLVTVNEAKGKQKVLLSNRKLKFSPTELVLYCKDLRVLRFRFDEAGPESSRKVCLAIAHYAQPTDPRLLFGFEYVGKLYRPPAGEHGGRLQTPLFICPSDWDREVKRTGATEWRVCSVNEGYAVSPSLPEHFVVPASLADQDLKQLSCSFVGQRLPLWCWNHLNGSALVRTAGIRDVAEQRKLEQRVCNAITKSHPKRSSAHKVHLDRSLPSIRDVRASFVRLRQLCAIGPYQESEDKWLSSVESTGWLDNVRAFLQQSVEVVYMLEGKHVSVILQEEEDRDLSCVISCLVQLMLDPHFRSLVGFQSLVQKEWVMGGHRFLDRCNHLKRSEGEESPMFLLFLDCVWQLMRQHPAAFEFTEIYLAVLCDSMWIPVFSTFLFNCPRQWAEYSQDFTQSGQQGEDRAVRFPPVWDWSQQFSLRDQTLFNSPMYVGKGVAARVQNGGVRTFRRAKPKIYSSMVRGTASMQNGVLGAHATLPRRNSLVLRLLSGSETPAQPDSPDSASQCFVRDWLSRPADPHGLLLPELLPSHLQLWRFYFLRWVSEARIARGGPITALHRLSLLVDEIETLQARLRQYGGTSTPPGLPPGSPDPGLTHRMPSEQSKMYFKTGPLAGPPQQPEYLSSSFPFSPVGNLSRPSTLGTPLSKLLSGAGL</sequence>
<dbReference type="GeneID" id="111846752"/>
<dbReference type="AlphaFoldDB" id="A0A3B3T946"/>
<dbReference type="PANTHER" id="PTHR10807">
    <property type="entry name" value="MYOTUBULARIN-RELATED"/>
    <property type="match status" value="1"/>
</dbReference>
<dbReference type="Gene3D" id="2.30.29.30">
    <property type="entry name" value="Pleckstrin-homology domain (PH domain)/Phosphotyrosine-binding domain (PTB)"/>
    <property type="match status" value="1"/>
</dbReference>
<dbReference type="InterPro" id="IPR011993">
    <property type="entry name" value="PH-like_dom_sf"/>
</dbReference>
<dbReference type="GO" id="GO:0046856">
    <property type="term" value="P:phosphatidylinositol dephosphorylation"/>
    <property type="evidence" value="ECO:0007669"/>
    <property type="project" value="TreeGrafter"/>
</dbReference>
<evidence type="ECO:0000256" key="1">
    <source>
        <dbReference type="ARBA" id="ARBA00007471"/>
    </source>
</evidence>
<dbReference type="SUPFAM" id="SSF52799">
    <property type="entry name" value="(Phosphotyrosine protein) phosphatases II"/>
    <property type="match status" value="1"/>
</dbReference>
<evidence type="ECO:0000313" key="5">
    <source>
        <dbReference type="Proteomes" id="UP000261540"/>
    </source>
</evidence>
<dbReference type="InterPro" id="IPR022587">
    <property type="entry name" value="MTMR12-like_C"/>
</dbReference>
<dbReference type="OrthoDB" id="271628at2759"/>